<sequence length="268" mass="29732">MQDFAFDTQATLFSGDEPLGKGQPGPAPAIATPQSIERRVDAIDWMHVSAELDAHGCATLAGLLSAEACDALSALYSRDDLYRSRVVMARHGFGRGEYKYFDYPLPDVVGALRTAVYPHLAPLANAWNEAMRIDTRFPPTHAAFLRRCHQAGQLRPTPLVLQYAAGDYNCLHQDLYGEHVFPLQIAILLSEPGKDFTGGEFVLTEQRPRMQSRAEVVSLRKGDAVIFAVHHRPVQGARGAYRVHMRHGVSRLRSGHRHTLGVIFHDAK</sequence>
<name>A0A4R0XH38_9BURK</name>
<organism evidence="1 2">
    <name type="scientific">Paraburkholderia steynii</name>
    <dbReference type="NCBI Taxonomy" id="1245441"/>
    <lineage>
        <taxon>Bacteria</taxon>
        <taxon>Pseudomonadati</taxon>
        <taxon>Pseudomonadota</taxon>
        <taxon>Betaproteobacteria</taxon>
        <taxon>Burkholderiales</taxon>
        <taxon>Burkholderiaceae</taxon>
        <taxon>Paraburkholderia</taxon>
    </lineage>
</organism>
<dbReference type="EMBL" id="MWML01000042">
    <property type="protein sequence ID" value="TCG08195.1"/>
    <property type="molecule type" value="Genomic_DNA"/>
</dbReference>
<gene>
    <name evidence="1" type="ORF">BZM27_14185</name>
</gene>
<dbReference type="AlphaFoldDB" id="A0A4R0XH38"/>
<comment type="caution">
    <text evidence="1">The sequence shown here is derived from an EMBL/GenBank/DDBJ whole genome shotgun (WGS) entry which is preliminary data.</text>
</comment>
<evidence type="ECO:0000313" key="2">
    <source>
        <dbReference type="Proteomes" id="UP000294200"/>
    </source>
</evidence>
<dbReference type="InterPro" id="IPR018655">
    <property type="entry name" value="DUF2086"/>
</dbReference>
<protein>
    <submittedName>
        <fullName evidence="1">Proline hydroxylase</fullName>
    </submittedName>
</protein>
<reference evidence="1 2" key="1">
    <citation type="submission" date="2017-02" db="EMBL/GenBank/DDBJ databases">
        <title>Paraburkholderia sophoroidis sp. nov. and Paraburkholderia steynii sp. nov. rhizobial symbionts of the fynbos legume Hypocalyptus sophoroides.</title>
        <authorList>
            <person name="Steenkamp E.T."/>
            <person name="Beukes C.W."/>
            <person name="Van Zyl E."/>
            <person name="Avontuur J."/>
            <person name="Chan W.Y."/>
            <person name="Hassen A."/>
            <person name="Palmer M."/>
            <person name="Mthombeni L."/>
            <person name="Phalane F."/>
            <person name="Sereme K."/>
            <person name="Venter S.N."/>
        </authorList>
    </citation>
    <scope>NUCLEOTIDE SEQUENCE [LARGE SCALE GENOMIC DNA]</scope>
    <source>
        <strain evidence="1 2">HC1.1ba</strain>
    </source>
</reference>
<evidence type="ECO:0000313" key="1">
    <source>
        <dbReference type="EMBL" id="TCG08195.1"/>
    </source>
</evidence>
<accession>A0A4R0XH38</accession>
<dbReference type="Proteomes" id="UP000294200">
    <property type="component" value="Unassembled WGS sequence"/>
</dbReference>
<keyword evidence="2" id="KW-1185">Reference proteome</keyword>
<dbReference type="Pfam" id="PF09859">
    <property type="entry name" value="Oxygenase-NA"/>
    <property type="match status" value="1"/>
</dbReference>
<proteinExistence type="predicted"/>
<dbReference type="Gene3D" id="2.60.120.620">
    <property type="entry name" value="q2cbj1_9rhob like domain"/>
    <property type="match status" value="1"/>
</dbReference>